<keyword evidence="4 8" id="KW-0560">Oxidoreductase</keyword>
<feature type="domain" description="Dehydrogenase E1 component" evidence="6">
    <location>
        <begin position="208"/>
        <end position="436"/>
    </location>
</feature>
<gene>
    <name evidence="8" type="primary">sucA</name>
    <name evidence="8" type="ORF">DCF82_08335</name>
</gene>
<dbReference type="PANTHER" id="PTHR23152:SF4">
    <property type="entry name" value="2-OXOADIPATE DEHYDROGENASE COMPLEX COMPONENT E1"/>
    <property type="match status" value="1"/>
</dbReference>
<protein>
    <recommendedName>
        <fullName evidence="3">oxoglutarate dehydrogenase (succinyl-transferring)</fullName>
        <ecNumber evidence="3">1.2.4.2</ecNumber>
    </recommendedName>
</protein>
<dbReference type="EC" id="1.2.4.2" evidence="3"/>
<dbReference type="SUPFAM" id="SSF52518">
    <property type="entry name" value="Thiamin diphosphate-binding fold (THDP-binding)"/>
    <property type="match status" value="1"/>
</dbReference>
<dbReference type="InterPro" id="IPR029061">
    <property type="entry name" value="THDP-binding"/>
</dbReference>
<dbReference type="Gene3D" id="3.40.50.970">
    <property type="match status" value="1"/>
</dbReference>
<dbReference type="Pfam" id="PF16078">
    <property type="entry name" value="2-oxogl_dehyd_N"/>
    <property type="match status" value="1"/>
</dbReference>
<dbReference type="GO" id="GO:0045252">
    <property type="term" value="C:oxoglutarate dehydrogenase complex"/>
    <property type="evidence" value="ECO:0007669"/>
    <property type="project" value="TreeGrafter"/>
</dbReference>
<dbReference type="Proteomes" id="UP000261325">
    <property type="component" value="Unassembled WGS sequence"/>
</dbReference>
<reference evidence="8 9" key="1">
    <citation type="journal article" date="2018" name="Nat. Biotechnol.">
        <title>A standardized bacterial taxonomy based on genome phylogeny substantially revises the tree of life.</title>
        <authorList>
            <person name="Parks D.H."/>
            <person name="Chuvochina M."/>
            <person name="Waite D.W."/>
            <person name="Rinke C."/>
            <person name="Skarshewski A."/>
            <person name="Chaumeil P.A."/>
            <person name="Hugenholtz P."/>
        </authorList>
    </citation>
    <scope>NUCLEOTIDE SEQUENCE [LARGE SCALE GENOMIC DNA]</scope>
    <source>
        <strain evidence="8">UBA9049</strain>
    </source>
</reference>
<proteinExistence type="inferred from homology"/>
<accession>A0A3B8WEP5</accession>
<comment type="caution">
    <text evidence="8">The sequence shown here is derived from an EMBL/GenBank/DDBJ whole genome shotgun (WGS) entry which is preliminary data.</text>
</comment>
<dbReference type="InterPro" id="IPR011603">
    <property type="entry name" value="2oxoglutarate_DH_E1"/>
</dbReference>
<organism evidence="8 9">
    <name type="scientific">Marinobacter nauticus</name>
    <name type="common">Marinobacter hydrocarbonoclasticus</name>
    <name type="synonym">Marinobacter aquaeolei</name>
    <dbReference type="NCBI Taxonomy" id="2743"/>
    <lineage>
        <taxon>Bacteria</taxon>
        <taxon>Pseudomonadati</taxon>
        <taxon>Pseudomonadota</taxon>
        <taxon>Gammaproteobacteria</taxon>
        <taxon>Pseudomonadales</taxon>
        <taxon>Marinobacteraceae</taxon>
        <taxon>Marinobacter</taxon>
    </lineage>
</organism>
<evidence type="ECO:0000313" key="8">
    <source>
        <dbReference type="EMBL" id="HAC27806.1"/>
    </source>
</evidence>
<feature type="non-terminal residue" evidence="8">
    <location>
        <position position="437"/>
    </location>
</feature>
<dbReference type="Pfam" id="PF00676">
    <property type="entry name" value="E1_dh"/>
    <property type="match status" value="1"/>
</dbReference>
<dbReference type="EMBL" id="DLYI01000106">
    <property type="protein sequence ID" value="HAC27806.1"/>
    <property type="molecule type" value="Genomic_DNA"/>
</dbReference>
<evidence type="ECO:0000256" key="4">
    <source>
        <dbReference type="ARBA" id="ARBA00023002"/>
    </source>
</evidence>
<dbReference type="AlphaFoldDB" id="A0A3B8WEP5"/>
<dbReference type="GO" id="GO:0004591">
    <property type="term" value="F:oxoglutarate dehydrogenase (succinyl-transferring) activity"/>
    <property type="evidence" value="ECO:0007669"/>
    <property type="project" value="UniProtKB-EC"/>
</dbReference>
<dbReference type="InterPro" id="IPR032106">
    <property type="entry name" value="2-oxogl_dehyd_N"/>
</dbReference>
<dbReference type="Gene3D" id="1.10.287.1150">
    <property type="entry name" value="TPP helical domain"/>
    <property type="match status" value="1"/>
</dbReference>
<dbReference type="GO" id="GO:0005829">
    <property type="term" value="C:cytosol"/>
    <property type="evidence" value="ECO:0007669"/>
    <property type="project" value="TreeGrafter"/>
</dbReference>
<evidence type="ECO:0000256" key="5">
    <source>
        <dbReference type="ARBA" id="ARBA00023052"/>
    </source>
</evidence>
<dbReference type="InterPro" id="IPR001017">
    <property type="entry name" value="DH_E1"/>
</dbReference>
<comment type="cofactor">
    <cofactor evidence="1">
        <name>thiamine diphosphate</name>
        <dbReference type="ChEBI" id="CHEBI:58937"/>
    </cofactor>
</comment>
<keyword evidence="5" id="KW-0786">Thiamine pyrophosphate</keyword>
<comment type="similarity">
    <text evidence="2">Belongs to the alpha-ketoglutarate dehydrogenase family.</text>
</comment>
<evidence type="ECO:0000256" key="2">
    <source>
        <dbReference type="ARBA" id="ARBA00006936"/>
    </source>
</evidence>
<dbReference type="GO" id="GO:0006099">
    <property type="term" value="P:tricarboxylic acid cycle"/>
    <property type="evidence" value="ECO:0007669"/>
    <property type="project" value="TreeGrafter"/>
</dbReference>
<evidence type="ECO:0000259" key="7">
    <source>
        <dbReference type="Pfam" id="PF16078"/>
    </source>
</evidence>
<name>A0A3B8WEP5_MARNT</name>
<feature type="domain" description="2-oxoglutarate dehydrogenase E1 component N-terminal" evidence="7">
    <location>
        <begin position="14"/>
        <end position="50"/>
    </location>
</feature>
<evidence type="ECO:0000256" key="1">
    <source>
        <dbReference type="ARBA" id="ARBA00001964"/>
    </source>
</evidence>
<dbReference type="GO" id="GO:0030976">
    <property type="term" value="F:thiamine pyrophosphate binding"/>
    <property type="evidence" value="ECO:0007669"/>
    <property type="project" value="InterPro"/>
</dbReference>
<dbReference type="PANTHER" id="PTHR23152">
    <property type="entry name" value="2-OXOGLUTARATE DEHYDROGENASE"/>
    <property type="match status" value="1"/>
</dbReference>
<evidence type="ECO:0000259" key="6">
    <source>
        <dbReference type="Pfam" id="PF00676"/>
    </source>
</evidence>
<sequence>MRTDDRGRWPLYQSYLTSTNAAYLDSLYETYENDPQAVATDWRQSFDTLRYESVTTNRDSLPNGNVYAYHDEQWGTAEARKQSAVLRLINAYRSRGHLIARNDPLQLAITNPLEDFDLGFQGLSSEDLDTLFDTGSLSVRQKMTLREIIDFCDTVYCGPIGIEYMHISRMEEKRWLQARLETMPVRPLESAEVRCEMLKQLSAAEGLERYLHSRYVGQKRFSLEGGETLIPLLSELIQRAGANGVREIVIGMSHRGRLNVLVNILGKSPAELFDEFEGRYTSASGNTDTGDVKYHQGFSSDVDTPGGVVHLALAFNPSHLEIIGPVVEGSVRARQERYIAASFETMDRRRDEGKQRVIPVLIHGDAAFAGQGVVMETLNMSSTRGFSTGGSIHVIVNNQIGFTTSNPLDARSTLYCTEVAKMVQAPILHINGDDPDA</sequence>
<evidence type="ECO:0000313" key="9">
    <source>
        <dbReference type="Proteomes" id="UP000261325"/>
    </source>
</evidence>
<evidence type="ECO:0000256" key="3">
    <source>
        <dbReference type="ARBA" id="ARBA00012280"/>
    </source>
</evidence>